<feature type="domain" description="AP2/ERF" evidence="9">
    <location>
        <begin position="32"/>
        <end position="88"/>
    </location>
</feature>
<organism evidence="10">
    <name type="scientific">Nothapodytes nimmoniana</name>
    <name type="common">Nothapodytes foetida</name>
    <dbReference type="NCBI Taxonomy" id="159386"/>
    <lineage>
        <taxon>Eukaryota</taxon>
        <taxon>Viridiplantae</taxon>
        <taxon>Streptophyta</taxon>
        <taxon>Embryophyta</taxon>
        <taxon>Tracheophyta</taxon>
        <taxon>Spermatophyta</taxon>
        <taxon>Magnoliopsida</taxon>
        <taxon>eudicotyledons</taxon>
        <taxon>Gunneridae</taxon>
        <taxon>Pentapetalae</taxon>
        <taxon>asterids</taxon>
        <taxon>lamiids</taxon>
        <taxon>Icacinales</taxon>
        <taxon>Icacinaceae</taxon>
        <taxon>Nothapodytes</taxon>
    </lineage>
</organism>
<evidence type="ECO:0000256" key="7">
    <source>
        <dbReference type="ARBA" id="ARBA00024343"/>
    </source>
</evidence>
<dbReference type="AlphaFoldDB" id="A0A9E9C3Y0"/>
<dbReference type="CDD" id="cd00018">
    <property type="entry name" value="AP2"/>
    <property type="match status" value="1"/>
</dbReference>
<evidence type="ECO:0000256" key="8">
    <source>
        <dbReference type="SAM" id="MobiDB-lite"/>
    </source>
</evidence>
<proteinExistence type="evidence at transcript level"/>
<keyword evidence="5" id="KW-0804">Transcription</keyword>
<name>A0A9E9C3Y0_NOTNI</name>
<dbReference type="InterPro" id="IPR036955">
    <property type="entry name" value="AP2/ERF_dom_sf"/>
</dbReference>
<dbReference type="Gene3D" id="3.30.730.10">
    <property type="entry name" value="AP2/ERF domain"/>
    <property type="match status" value="1"/>
</dbReference>
<comment type="subcellular location">
    <subcellularLocation>
        <location evidence="1">Nucleus</location>
    </subcellularLocation>
</comment>
<evidence type="ECO:0000256" key="5">
    <source>
        <dbReference type="ARBA" id="ARBA00023163"/>
    </source>
</evidence>
<evidence type="ECO:0000256" key="4">
    <source>
        <dbReference type="ARBA" id="ARBA00023159"/>
    </source>
</evidence>
<dbReference type="Pfam" id="PF00847">
    <property type="entry name" value="AP2"/>
    <property type="match status" value="1"/>
</dbReference>
<feature type="region of interest" description="Disordered" evidence="8">
    <location>
        <begin position="1"/>
        <end position="33"/>
    </location>
</feature>
<evidence type="ECO:0000256" key="3">
    <source>
        <dbReference type="ARBA" id="ARBA00023125"/>
    </source>
</evidence>
<protein>
    <submittedName>
        <fullName evidence="10">Transcription factor ERF66</fullName>
    </submittedName>
</protein>
<dbReference type="PANTHER" id="PTHR31985">
    <property type="entry name" value="ETHYLENE-RESPONSIVE TRANSCRIPTION FACTOR ERF042-RELATED"/>
    <property type="match status" value="1"/>
</dbReference>
<dbReference type="GO" id="GO:0003700">
    <property type="term" value="F:DNA-binding transcription factor activity"/>
    <property type="evidence" value="ECO:0007669"/>
    <property type="project" value="InterPro"/>
</dbReference>
<dbReference type="GO" id="GO:0003677">
    <property type="term" value="F:DNA binding"/>
    <property type="evidence" value="ECO:0007669"/>
    <property type="project" value="UniProtKB-KW"/>
</dbReference>
<sequence length="150" mass="16589">MDLQSTSSVLKGCPEKSSSTLKRGHGRRSQGTYRGVRLRNGKWVSEIRIPKTNTRVWLGTHNSAEKAAQAYDGALFCIRGPGEQFNFPNNRRPQLPNQLVGSLPIDEIKRIAEEFAAMNELGAASESPSMLLSDTNMFLVDKPNSPNMVN</sequence>
<dbReference type="GO" id="GO:0005634">
    <property type="term" value="C:nucleus"/>
    <property type="evidence" value="ECO:0007669"/>
    <property type="project" value="UniProtKB-SubCell"/>
</dbReference>
<evidence type="ECO:0000313" key="10">
    <source>
        <dbReference type="EMBL" id="WAK86027.1"/>
    </source>
</evidence>
<dbReference type="EMBL" id="OP311499">
    <property type="protein sequence ID" value="WAK86027.1"/>
    <property type="molecule type" value="mRNA"/>
</dbReference>
<keyword evidence="3" id="KW-0238">DNA-binding</keyword>
<evidence type="ECO:0000256" key="2">
    <source>
        <dbReference type="ARBA" id="ARBA00023015"/>
    </source>
</evidence>
<dbReference type="PROSITE" id="PS51032">
    <property type="entry name" value="AP2_ERF"/>
    <property type="match status" value="1"/>
</dbReference>
<comment type="similarity">
    <text evidence="7">Belongs to the AP2/ERF transcription factor family. ERF subfamily.</text>
</comment>
<reference evidence="10" key="1">
    <citation type="submission" date="2022-08" db="EMBL/GenBank/DDBJ databases">
        <title>Phylogenomics of transcriptionally active AP2/ERF and bHLH transcription factors and their promoter regions regulating camptothecin biosynthesis in Nothapodytes nimmoniana.</title>
        <authorList>
            <person name="Godbole R.C."/>
            <person name="Pable A.A."/>
            <person name="Singh S."/>
            <person name="Barvkar V.T."/>
        </authorList>
    </citation>
    <scope>NUCLEOTIDE SEQUENCE</scope>
</reference>
<dbReference type="InterPro" id="IPR001471">
    <property type="entry name" value="AP2/ERF_dom"/>
</dbReference>
<dbReference type="PANTHER" id="PTHR31985:SF273">
    <property type="entry name" value="ETHYLENE-RESPONSIVE TRANSCRIPTION FACTOR ERF017"/>
    <property type="match status" value="1"/>
</dbReference>
<evidence type="ECO:0000256" key="1">
    <source>
        <dbReference type="ARBA" id="ARBA00004123"/>
    </source>
</evidence>
<dbReference type="InterPro" id="IPR016177">
    <property type="entry name" value="DNA-bd_dom_sf"/>
</dbReference>
<dbReference type="SMART" id="SM00380">
    <property type="entry name" value="AP2"/>
    <property type="match status" value="1"/>
</dbReference>
<keyword evidence="2" id="KW-0805">Transcription regulation</keyword>
<accession>A0A9E9C3Y0</accession>
<dbReference type="SUPFAM" id="SSF54171">
    <property type="entry name" value="DNA-binding domain"/>
    <property type="match status" value="1"/>
</dbReference>
<keyword evidence="6" id="KW-0539">Nucleus</keyword>
<dbReference type="InterPro" id="IPR051032">
    <property type="entry name" value="AP2/ERF_TF_ERF_subfamily"/>
</dbReference>
<evidence type="ECO:0000256" key="6">
    <source>
        <dbReference type="ARBA" id="ARBA00023242"/>
    </source>
</evidence>
<keyword evidence="4" id="KW-0010">Activator</keyword>
<evidence type="ECO:0000259" key="9">
    <source>
        <dbReference type="PROSITE" id="PS51032"/>
    </source>
</evidence>